<dbReference type="OrthoDB" id="8942764at2"/>
<evidence type="ECO:0000256" key="2">
    <source>
        <dbReference type="SAM" id="SignalP"/>
    </source>
</evidence>
<keyword evidence="2" id="KW-0732">Signal</keyword>
<evidence type="ECO:0000256" key="1">
    <source>
        <dbReference type="SAM" id="MobiDB-lite"/>
    </source>
</evidence>
<organism evidence="3 4">
    <name type="scientific">Pandoraea anhela</name>
    <dbReference type="NCBI Taxonomy" id="2508295"/>
    <lineage>
        <taxon>Bacteria</taxon>
        <taxon>Pseudomonadati</taxon>
        <taxon>Pseudomonadota</taxon>
        <taxon>Betaproteobacteria</taxon>
        <taxon>Burkholderiales</taxon>
        <taxon>Burkholderiaceae</taxon>
        <taxon>Pandoraea</taxon>
    </lineage>
</organism>
<reference evidence="3 4" key="1">
    <citation type="submission" date="2019-08" db="EMBL/GenBank/DDBJ databases">
        <authorList>
            <person name="Peeters C."/>
        </authorList>
    </citation>
    <scope>NUCLEOTIDE SEQUENCE [LARGE SCALE GENOMIC DNA]</scope>
    <source>
        <strain evidence="3 4">LMG 31108</strain>
    </source>
</reference>
<accession>A0A5E4RYU1</accession>
<gene>
    <name evidence="3" type="ORF">PAN31108_00481</name>
</gene>
<feature type="chain" id="PRO_5022875470" description="DUF4148 domain-containing protein" evidence="2">
    <location>
        <begin position="39"/>
        <end position="133"/>
    </location>
</feature>
<evidence type="ECO:0000313" key="4">
    <source>
        <dbReference type="Proteomes" id="UP000406256"/>
    </source>
</evidence>
<dbReference type="Proteomes" id="UP000406256">
    <property type="component" value="Unassembled WGS sequence"/>
</dbReference>
<feature type="compositionally biased region" description="Basic and acidic residues" evidence="1">
    <location>
        <begin position="107"/>
        <end position="116"/>
    </location>
</feature>
<dbReference type="RefSeq" id="WP_150667283.1">
    <property type="nucleotide sequence ID" value="NZ_CABPSB010000001.1"/>
</dbReference>
<evidence type="ECO:0000313" key="3">
    <source>
        <dbReference type="EMBL" id="VVD68305.1"/>
    </source>
</evidence>
<dbReference type="AlphaFoldDB" id="A0A5E4RYU1"/>
<keyword evidence="4" id="KW-1185">Reference proteome</keyword>
<feature type="compositionally biased region" description="Polar residues" evidence="1">
    <location>
        <begin position="81"/>
        <end position="98"/>
    </location>
</feature>
<feature type="signal peptide" evidence="2">
    <location>
        <begin position="1"/>
        <end position="38"/>
    </location>
</feature>
<protein>
    <recommendedName>
        <fullName evidence="5">DUF4148 domain-containing protein</fullName>
    </recommendedName>
</protein>
<proteinExistence type="predicted"/>
<name>A0A5E4RYU1_9BURK</name>
<dbReference type="EMBL" id="CABPSB010000001">
    <property type="protein sequence ID" value="VVD68305.1"/>
    <property type="molecule type" value="Genomic_DNA"/>
</dbReference>
<feature type="region of interest" description="Disordered" evidence="1">
    <location>
        <begin position="74"/>
        <end position="133"/>
    </location>
</feature>
<sequence>MNRTPYPYSIQYSNAYRIRCFAACLCLAGTLVFGQAHAQSYLGAGDLGSIRESNQTPAVSPAVAALGGQTAAVTDAHGASASINRTASERNGASTGPSPQEVLGQRRALDTRDMQHPRQTQTFDSIARPSRPE</sequence>
<evidence type="ECO:0008006" key="5">
    <source>
        <dbReference type="Google" id="ProtNLM"/>
    </source>
</evidence>